<evidence type="ECO:0000313" key="2">
    <source>
        <dbReference type="Proteomes" id="UP000663879"/>
    </source>
</evidence>
<proteinExistence type="predicted"/>
<protein>
    <submittedName>
        <fullName evidence="1">Uncharacterized protein</fullName>
    </submittedName>
</protein>
<reference evidence="1" key="1">
    <citation type="submission" date="2021-02" db="EMBL/GenBank/DDBJ databases">
        <authorList>
            <person name="Nowell W R."/>
        </authorList>
    </citation>
    <scope>NUCLEOTIDE SEQUENCE</scope>
    <source>
        <strain evidence="1">Ploen Becks lab</strain>
    </source>
</reference>
<feature type="non-terminal residue" evidence="1">
    <location>
        <position position="1"/>
    </location>
</feature>
<dbReference type="EMBL" id="CAJNOC010009014">
    <property type="protein sequence ID" value="CAF1123725.1"/>
    <property type="molecule type" value="Genomic_DNA"/>
</dbReference>
<organism evidence="1 2">
    <name type="scientific">Brachionus calyciflorus</name>
    <dbReference type="NCBI Taxonomy" id="104777"/>
    <lineage>
        <taxon>Eukaryota</taxon>
        <taxon>Metazoa</taxon>
        <taxon>Spiralia</taxon>
        <taxon>Gnathifera</taxon>
        <taxon>Rotifera</taxon>
        <taxon>Eurotatoria</taxon>
        <taxon>Monogononta</taxon>
        <taxon>Pseudotrocha</taxon>
        <taxon>Ploima</taxon>
        <taxon>Brachionidae</taxon>
        <taxon>Brachionus</taxon>
    </lineage>
</organism>
<name>A0A814QSI3_9BILA</name>
<evidence type="ECO:0000313" key="1">
    <source>
        <dbReference type="EMBL" id="CAF1123725.1"/>
    </source>
</evidence>
<keyword evidence="2" id="KW-1185">Reference proteome</keyword>
<gene>
    <name evidence="1" type="ORF">OXX778_LOCUS22157</name>
</gene>
<dbReference type="AlphaFoldDB" id="A0A814QSI3"/>
<comment type="caution">
    <text evidence="1">The sequence shown here is derived from an EMBL/GenBank/DDBJ whole genome shotgun (WGS) entry which is preliminary data.</text>
</comment>
<sequence>MKGETNIKISKLDHIICQNDFDPISEVYSFLKINFSQIKKFPDIDDKWSFVKDKVIEAIELCCPLKKFKNKDKDFSSRSHLAFDYCPENIQFGEISARLVPYQVELFNNFFTNVESSSFSTEDESLKYIFEKFKEFKKKNNFKTPRFTWLYRHSHERFKAMPEIFSPILLKLFNSCLELKKIPEYWKIATVTPLYKNKDDKTKMDNYRAIS</sequence>
<accession>A0A814QSI3</accession>
<dbReference type="Proteomes" id="UP000663879">
    <property type="component" value="Unassembled WGS sequence"/>
</dbReference>